<dbReference type="Proteomes" id="UP000055316">
    <property type="component" value="Chromosome"/>
</dbReference>
<dbReference type="EMBL" id="AP014864">
    <property type="protein sequence ID" value="BAR84916.1"/>
    <property type="molecule type" value="Genomic_DNA"/>
</dbReference>
<dbReference type="AlphaFoldDB" id="A0A9W4ADR3"/>
<gene>
    <name evidence="1" type="ORF">KNN_04072</name>
</gene>
<proteinExistence type="predicted"/>
<evidence type="ECO:0000313" key="1">
    <source>
        <dbReference type="EMBL" id="BAR84916.1"/>
    </source>
</evidence>
<evidence type="ECO:0000313" key="2">
    <source>
        <dbReference type="Proteomes" id="UP000055316"/>
    </source>
</evidence>
<organism evidence="1 2">
    <name type="scientific">Bacillus thuringiensis subsp. tolworthi</name>
    <dbReference type="NCBI Taxonomy" id="1442"/>
    <lineage>
        <taxon>Bacteria</taxon>
        <taxon>Bacillati</taxon>
        <taxon>Bacillota</taxon>
        <taxon>Bacilli</taxon>
        <taxon>Bacillales</taxon>
        <taxon>Bacillaceae</taxon>
        <taxon>Bacillus</taxon>
        <taxon>Bacillus cereus group</taxon>
    </lineage>
</organism>
<reference evidence="1 2" key="1">
    <citation type="submission" date="2015-05" db="EMBL/GenBank/DDBJ databases">
        <title>Whole genome sequence of Bacillus thuringiensis serovar tolworthi Pasteur Institute Standard strain.</title>
        <authorList>
            <person name="Kanda K."/>
            <person name="Nakashima K."/>
            <person name="Nagano Y."/>
        </authorList>
    </citation>
    <scope>NUCLEOTIDE SEQUENCE [LARGE SCALE GENOMIC DNA]</scope>
    <source>
        <strain evidence="1 2">Pasteur Institute Standard strain</strain>
    </source>
</reference>
<accession>A0A9W4ADR3</accession>
<name>A0A9W4ADR3_BACTO</name>
<sequence>MKSDNLRMNDKHLQSFFDPIVRFLKENPDLLNKRGENHERFRGNTEVITTEKAKKRSDSKATINTKAS</sequence>
<protein>
    <submittedName>
        <fullName evidence="1">Uncharacterized protein</fullName>
    </submittedName>
</protein>